<protein>
    <submittedName>
        <fullName evidence="3">Uncharacterized protein</fullName>
    </submittedName>
</protein>
<accession>A0AAV4MP33</accession>
<gene>
    <name evidence="3" type="ORF">CEXT_436141</name>
</gene>
<dbReference type="EMBL" id="BPLR01020023">
    <property type="protein sequence ID" value="GIX74087.1"/>
    <property type="molecule type" value="Genomic_DNA"/>
</dbReference>
<proteinExistence type="predicted"/>
<keyword evidence="2" id="KW-1133">Transmembrane helix</keyword>
<feature type="region of interest" description="Disordered" evidence="1">
    <location>
        <begin position="38"/>
        <end position="57"/>
    </location>
</feature>
<dbReference type="AlphaFoldDB" id="A0AAV4MP33"/>
<name>A0AAV4MP33_CAEEX</name>
<feature type="transmembrane region" description="Helical" evidence="2">
    <location>
        <begin position="73"/>
        <end position="95"/>
    </location>
</feature>
<organism evidence="3 4">
    <name type="scientific">Caerostris extrusa</name>
    <name type="common">Bark spider</name>
    <name type="synonym">Caerostris bankana</name>
    <dbReference type="NCBI Taxonomy" id="172846"/>
    <lineage>
        <taxon>Eukaryota</taxon>
        <taxon>Metazoa</taxon>
        <taxon>Ecdysozoa</taxon>
        <taxon>Arthropoda</taxon>
        <taxon>Chelicerata</taxon>
        <taxon>Arachnida</taxon>
        <taxon>Araneae</taxon>
        <taxon>Araneomorphae</taxon>
        <taxon>Entelegynae</taxon>
        <taxon>Araneoidea</taxon>
        <taxon>Araneidae</taxon>
        <taxon>Caerostris</taxon>
    </lineage>
</organism>
<dbReference type="Proteomes" id="UP001054945">
    <property type="component" value="Unassembled WGS sequence"/>
</dbReference>
<feature type="compositionally biased region" description="Polar residues" evidence="1">
    <location>
        <begin position="38"/>
        <end position="53"/>
    </location>
</feature>
<sequence>MTPHKTSPTPFHHEESKPDNCLEIQRFGDPFCESSLRLTPTQSQQKRSRSISGREQPRAVTKYSFLMSASPRVFIPSGLIISCTPGFCLSLSLSLL</sequence>
<evidence type="ECO:0000313" key="4">
    <source>
        <dbReference type="Proteomes" id="UP001054945"/>
    </source>
</evidence>
<comment type="caution">
    <text evidence="3">The sequence shown here is derived from an EMBL/GenBank/DDBJ whole genome shotgun (WGS) entry which is preliminary data.</text>
</comment>
<evidence type="ECO:0000313" key="3">
    <source>
        <dbReference type="EMBL" id="GIX74087.1"/>
    </source>
</evidence>
<evidence type="ECO:0000256" key="2">
    <source>
        <dbReference type="SAM" id="Phobius"/>
    </source>
</evidence>
<keyword evidence="2" id="KW-0812">Transmembrane</keyword>
<keyword evidence="2" id="KW-0472">Membrane</keyword>
<reference evidence="3 4" key="1">
    <citation type="submission" date="2021-06" db="EMBL/GenBank/DDBJ databases">
        <title>Caerostris extrusa draft genome.</title>
        <authorList>
            <person name="Kono N."/>
            <person name="Arakawa K."/>
        </authorList>
    </citation>
    <scope>NUCLEOTIDE SEQUENCE [LARGE SCALE GENOMIC DNA]</scope>
</reference>
<evidence type="ECO:0000256" key="1">
    <source>
        <dbReference type="SAM" id="MobiDB-lite"/>
    </source>
</evidence>
<keyword evidence="4" id="KW-1185">Reference proteome</keyword>